<dbReference type="SUPFAM" id="SSF50800">
    <property type="entry name" value="PK beta-barrel domain-like"/>
    <property type="match status" value="2"/>
</dbReference>
<dbReference type="PANTHER" id="PTHR36930:SF1">
    <property type="entry name" value="MOSC DOMAIN-CONTAINING PROTEIN"/>
    <property type="match status" value="1"/>
</dbReference>
<dbReference type="OrthoDB" id="9786134at2"/>
<dbReference type="Proteomes" id="UP000239209">
    <property type="component" value="Unassembled WGS sequence"/>
</dbReference>
<feature type="compositionally biased region" description="Low complexity" evidence="1">
    <location>
        <begin position="140"/>
        <end position="188"/>
    </location>
</feature>
<comment type="caution">
    <text evidence="3">The sequence shown here is derived from an EMBL/GenBank/DDBJ whole genome shotgun (WGS) entry which is preliminary data.</text>
</comment>
<dbReference type="InterPro" id="IPR052716">
    <property type="entry name" value="MOSC_domain"/>
</dbReference>
<proteinExistence type="predicted"/>
<feature type="domain" description="MOSC" evidence="2">
    <location>
        <begin position="30"/>
        <end position="346"/>
    </location>
</feature>
<dbReference type="InterPro" id="IPR011037">
    <property type="entry name" value="Pyrv_Knase-like_insert_dom_sf"/>
</dbReference>
<dbReference type="GO" id="GO:0003824">
    <property type="term" value="F:catalytic activity"/>
    <property type="evidence" value="ECO:0007669"/>
    <property type="project" value="InterPro"/>
</dbReference>
<organism evidence="3 4">
    <name type="scientific">Pseudosporangium ferrugineum</name>
    <dbReference type="NCBI Taxonomy" id="439699"/>
    <lineage>
        <taxon>Bacteria</taxon>
        <taxon>Bacillati</taxon>
        <taxon>Actinomycetota</taxon>
        <taxon>Actinomycetes</taxon>
        <taxon>Micromonosporales</taxon>
        <taxon>Micromonosporaceae</taxon>
        <taxon>Pseudosporangium</taxon>
    </lineage>
</organism>
<name>A0A2T0RS45_9ACTN</name>
<protein>
    <recommendedName>
        <fullName evidence="2">MOSC domain-containing protein</fullName>
    </recommendedName>
</protein>
<dbReference type="PROSITE" id="PS51257">
    <property type="entry name" value="PROKAR_LIPOPROTEIN"/>
    <property type="match status" value="1"/>
</dbReference>
<dbReference type="InterPro" id="IPR005302">
    <property type="entry name" value="MoCF_Sase_C"/>
</dbReference>
<dbReference type="RefSeq" id="WP_106129399.1">
    <property type="nucleotide sequence ID" value="NZ_PVZG01000014.1"/>
</dbReference>
<dbReference type="GO" id="GO:0030151">
    <property type="term" value="F:molybdenum ion binding"/>
    <property type="evidence" value="ECO:0007669"/>
    <property type="project" value="InterPro"/>
</dbReference>
<dbReference type="GO" id="GO:0030170">
    <property type="term" value="F:pyridoxal phosphate binding"/>
    <property type="evidence" value="ECO:0007669"/>
    <property type="project" value="InterPro"/>
</dbReference>
<accession>A0A2T0RS45</accession>
<gene>
    <name evidence="3" type="ORF">CLV70_114137</name>
</gene>
<evidence type="ECO:0000256" key="1">
    <source>
        <dbReference type="SAM" id="MobiDB-lite"/>
    </source>
</evidence>
<evidence type="ECO:0000313" key="3">
    <source>
        <dbReference type="EMBL" id="PRY24004.1"/>
    </source>
</evidence>
<evidence type="ECO:0000259" key="2">
    <source>
        <dbReference type="PROSITE" id="PS51340"/>
    </source>
</evidence>
<dbReference type="EMBL" id="PVZG01000014">
    <property type="protein sequence ID" value="PRY24004.1"/>
    <property type="molecule type" value="Genomic_DNA"/>
</dbReference>
<dbReference type="PROSITE" id="PS51340">
    <property type="entry name" value="MOSC"/>
    <property type="match status" value="1"/>
</dbReference>
<reference evidence="3 4" key="1">
    <citation type="submission" date="2018-03" db="EMBL/GenBank/DDBJ databases">
        <title>Genomic Encyclopedia of Archaeal and Bacterial Type Strains, Phase II (KMG-II): from individual species to whole genera.</title>
        <authorList>
            <person name="Goeker M."/>
        </authorList>
    </citation>
    <scope>NUCLEOTIDE SEQUENCE [LARGE SCALE GENOMIC DNA]</scope>
    <source>
        <strain evidence="3 4">DSM 45348</strain>
    </source>
</reference>
<dbReference type="Gene3D" id="2.40.33.20">
    <property type="entry name" value="PK beta-barrel domain-like"/>
    <property type="match status" value="1"/>
</dbReference>
<dbReference type="AlphaFoldDB" id="A0A2T0RS45"/>
<feature type="region of interest" description="Disordered" evidence="1">
    <location>
        <begin position="123"/>
        <end position="204"/>
    </location>
</feature>
<keyword evidence="4" id="KW-1185">Reference proteome</keyword>
<dbReference type="PANTHER" id="PTHR36930">
    <property type="entry name" value="METAL-SULFUR CLUSTER BIOSYNTHESIS PROTEINS YUAD-RELATED"/>
    <property type="match status" value="1"/>
</dbReference>
<evidence type="ECO:0000313" key="4">
    <source>
        <dbReference type="Proteomes" id="UP000239209"/>
    </source>
</evidence>
<sequence>MSVDERSPAEAFPQALVAAVSCNDAHSFSKPNRTAIELVPGLGVRGDVHAGVTVRHRSRVAVDPAQPNLRQVHLIHAELHEEVRGTGYEVPPGGLGENVTTSGVDLLALPCGTILRFGPPVSTRPAGIPSSEAGTDTAVSANPGAAASPSPSSGAAASPSPSSGAAASPSSPSGAAANPPSPSGAAANPSPPSGPGPDQAGAGSALAVSSGLGAVSSSIASADAPVFAHLGVGMADGSGLGGGGGPLDVVGAAQRASLDGPTAEAVAVLAAVVEAEAASGAVADGRPAVVITGLRNPCQQINRFRPGLLKEVLGKDPDGRIVRRAGVMGVVLRGGTVRPGDSITVELPAVVPHRALDRV</sequence>